<evidence type="ECO:0000313" key="3">
    <source>
        <dbReference type="EMBL" id="UOE45928.1"/>
    </source>
</evidence>
<evidence type="ECO:0000259" key="2">
    <source>
        <dbReference type="Pfam" id="PF00271"/>
    </source>
</evidence>
<name>A0ABY4C7E7_9MICO</name>
<dbReference type="InterPro" id="IPR001650">
    <property type="entry name" value="Helicase_C-like"/>
</dbReference>
<keyword evidence="4" id="KW-1185">Reference proteome</keyword>
<protein>
    <recommendedName>
        <fullName evidence="2">Helicase C-terminal domain-containing protein</fullName>
    </recommendedName>
</protein>
<dbReference type="RefSeq" id="WP_243558667.1">
    <property type="nucleotide sequence ID" value="NZ_CP094528.1"/>
</dbReference>
<accession>A0ABY4C7E7</accession>
<dbReference type="InterPro" id="IPR027417">
    <property type="entry name" value="P-loop_NTPase"/>
</dbReference>
<dbReference type="Pfam" id="PF00271">
    <property type="entry name" value="Helicase_C"/>
    <property type="match status" value="1"/>
</dbReference>
<evidence type="ECO:0000313" key="4">
    <source>
        <dbReference type="Proteomes" id="UP000832097"/>
    </source>
</evidence>
<feature type="region of interest" description="Disordered" evidence="1">
    <location>
        <begin position="1"/>
        <end position="32"/>
    </location>
</feature>
<dbReference type="SUPFAM" id="SSF52540">
    <property type="entry name" value="P-loop containing nucleoside triphosphate hydrolases"/>
    <property type="match status" value="2"/>
</dbReference>
<reference evidence="3 4" key="1">
    <citation type="submission" date="2022-03" db="EMBL/GenBank/DDBJ databases">
        <title>Mucilaginibacter sp. isolated from the gut of Protaetia brevitarsis seulensis larvae.</title>
        <authorList>
            <person name="Won M."/>
            <person name="Kim S.-J."/>
            <person name="Kwon S.-W."/>
        </authorList>
    </citation>
    <scope>NUCLEOTIDE SEQUENCE [LARGE SCALE GENOMIC DNA]</scope>
    <source>
        <strain evidence="3 4">CFWR-12</strain>
    </source>
</reference>
<dbReference type="Gene3D" id="3.40.50.300">
    <property type="entry name" value="P-loop containing nucleotide triphosphate hydrolases"/>
    <property type="match status" value="2"/>
</dbReference>
<feature type="domain" description="Helicase C-terminal" evidence="2">
    <location>
        <begin position="407"/>
        <end position="516"/>
    </location>
</feature>
<dbReference type="EMBL" id="CP094528">
    <property type="protein sequence ID" value="UOE45928.1"/>
    <property type="molecule type" value="Genomic_DNA"/>
</dbReference>
<sequence length="558" mass="62158">MRRRERGAHQRNQAQKGAKNSMKLTPRPQQEHDIQRVLAEPTHSALIGSQPGNGKTLLGTEIALRGPFERVLFIGLVGTFKQWAERIDAQSDGEVTLRRIDSTKAGKQAFADFLAGEPGFYFSGSQYLMRQDWESRPAFEDDGTPQWKRAKKDDPASGVVAGDLILRERKEGAIGPAAEPIRLTESVHLNTFRRKMKKPLDLLVFDEVQLISNRKSNGFQTFHSITTDWKVAMSGTWFGNSPANMWAVGDWLWDGKINPATGKPWVETSFNRWQAQFIALEPVLGKNKQPLKTPRGTPITKVVGEKVPGAFAASLPCYIRRENEEQPPGPKVVYCDPTPQQAAQIADLEEDLLTWVKGWDGEDMPLVVDLPPTLYIRLRQVAIAELSYGADGRVTFASNAASAKLKPLRGLVDYWAGQQVGIFTDSKIGAQFVANRMRMAGYAAEAYTGDLSERERESLKARFIAGEVRYLVGTIQSMGTGIDGLQTACSKVIWLNEVPGNPSANEQALARYFRQGRTREHGEFEHVKLLMRGSVDVQTMETLIEKAWQMSASLRIAS</sequence>
<proteinExistence type="predicted"/>
<gene>
    <name evidence="3" type="ORF">MTO99_09365</name>
</gene>
<dbReference type="Proteomes" id="UP000832097">
    <property type="component" value="Chromosome"/>
</dbReference>
<organism evidence="3 4">
    <name type="scientific">Agromyces larvae</name>
    <dbReference type="NCBI Taxonomy" id="2929802"/>
    <lineage>
        <taxon>Bacteria</taxon>
        <taxon>Bacillati</taxon>
        <taxon>Actinomycetota</taxon>
        <taxon>Actinomycetes</taxon>
        <taxon>Micrococcales</taxon>
        <taxon>Microbacteriaceae</taxon>
        <taxon>Agromyces</taxon>
    </lineage>
</organism>
<evidence type="ECO:0000256" key="1">
    <source>
        <dbReference type="SAM" id="MobiDB-lite"/>
    </source>
</evidence>